<dbReference type="eggNOG" id="ENOG5033RQ9">
    <property type="taxonomic scope" value="Bacteria"/>
</dbReference>
<accession>G8LVL5</accession>
<evidence type="ECO:0000313" key="2">
    <source>
        <dbReference type="EMBL" id="AEV69651.1"/>
    </source>
</evidence>
<dbReference type="Pfam" id="PF07238">
    <property type="entry name" value="PilZ"/>
    <property type="match status" value="1"/>
</dbReference>
<reference evidence="3" key="1">
    <citation type="submission" date="2011-12" db="EMBL/GenBank/DDBJ databases">
        <title>Complete sequence of Clostridium clariflavum DSM 19732.</title>
        <authorList>
            <consortium name="US DOE Joint Genome Institute"/>
            <person name="Lucas S."/>
            <person name="Han J."/>
            <person name="Lapidus A."/>
            <person name="Cheng J.-F."/>
            <person name="Goodwin L."/>
            <person name="Pitluck S."/>
            <person name="Peters L."/>
            <person name="Teshima H."/>
            <person name="Detter J.C."/>
            <person name="Han C."/>
            <person name="Tapia R."/>
            <person name="Land M."/>
            <person name="Hauser L."/>
            <person name="Kyrpides N."/>
            <person name="Ivanova N."/>
            <person name="Pagani I."/>
            <person name="Kitzmiller T."/>
            <person name="Lynd L."/>
            <person name="Izquierdo J."/>
            <person name="Woyke T."/>
        </authorList>
    </citation>
    <scope>NUCLEOTIDE SEQUENCE [LARGE SCALE GENOMIC DNA]</scope>
    <source>
        <strain evidence="3">DSM 19732 / NBRC 101661 / EBR45</strain>
    </source>
</reference>
<keyword evidence="3" id="KW-1185">Reference proteome</keyword>
<sequence>MAPKSIFNSFFANSSIKKLLSKNSIVKLKHFEYDEHFEAKVETVEDEEIKITIDDIIDRERFNVNDKVVLSFVKSNKVFWADGEIISIKFRSPVEITLIIKDVKKRDDMRKRSRYLVSLSGIIKNEADDTGKAIIVRDLSFEGLRVDCSSEFEVDSKVYISINLDKRQRCSFKGRVVRKANLGKTFEYGIQICNILRENNIVLYDYINKLENAMV</sequence>
<evidence type="ECO:0000259" key="1">
    <source>
        <dbReference type="Pfam" id="PF07238"/>
    </source>
</evidence>
<gene>
    <name evidence="2" type="ordered locus">Clocl_3124</name>
</gene>
<feature type="domain" description="PilZ" evidence="1">
    <location>
        <begin position="110"/>
        <end position="207"/>
    </location>
</feature>
<dbReference type="RefSeq" id="WP_014256194.1">
    <property type="nucleotide sequence ID" value="NC_016627.1"/>
</dbReference>
<protein>
    <submittedName>
        <fullName evidence="2">PilZ domain-containing protein</fullName>
    </submittedName>
</protein>
<dbReference type="AlphaFoldDB" id="G8LVL5"/>
<organism evidence="2 3">
    <name type="scientific">Acetivibrio clariflavus (strain DSM 19732 / NBRC 101661 / EBR45)</name>
    <name type="common">Clostridium clariflavum</name>
    <dbReference type="NCBI Taxonomy" id="720554"/>
    <lineage>
        <taxon>Bacteria</taxon>
        <taxon>Bacillati</taxon>
        <taxon>Bacillota</taxon>
        <taxon>Clostridia</taxon>
        <taxon>Eubacteriales</taxon>
        <taxon>Oscillospiraceae</taxon>
        <taxon>Acetivibrio</taxon>
    </lineage>
</organism>
<name>G8LVL5_ACECE</name>
<dbReference type="KEGG" id="ccl:Clocl_3124"/>
<dbReference type="InterPro" id="IPR009875">
    <property type="entry name" value="PilZ_domain"/>
</dbReference>
<dbReference type="Proteomes" id="UP000005435">
    <property type="component" value="Chromosome"/>
</dbReference>
<evidence type="ECO:0000313" key="3">
    <source>
        <dbReference type="Proteomes" id="UP000005435"/>
    </source>
</evidence>
<dbReference type="SUPFAM" id="SSF141371">
    <property type="entry name" value="PilZ domain-like"/>
    <property type="match status" value="1"/>
</dbReference>
<proteinExistence type="predicted"/>
<reference evidence="2 3" key="2">
    <citation type="journal article" date="2012" name="Stand. Genomic Sci.">
        <title>Complete Genome Sequence of Clostridium clariflavum DSM 19732.</title>
        <authorList>
            <person name="Izquierdo J.A."/>
            <person name="Goodwin L."/>
            <person name="Davenport K.W."/>
            <person name="Teshima H."/>
            <person name="Bruce D."/>
            <person name="Detter C."/>
            <person name="Tapia R."/>
            <person name="Han S."/>
            <person name="Land M."/>
            <person name="Hauser L."/>
            <person name="Jeffries C.D."/>
            <person name="Han J."/>
            <person name="Pitluck S."/>
            <person name="Nolan M."/>
            <person name="Chen A."/>
            <person name="Huntemann M."/>
            <person name="Mavromatis K."/>
            <person name="Mikhailova N."/>
            <person name="Liolios K."/>
            <person name="Woyke T."/>
            <person name="Lynd L.R."/>
        </authorList>
    </citation>
    <scope>NUCLEOTIDE SEQUENCE [LARGE SCALE GENOMIC DNA]</scope>
    <source>
        <strain evidence="3">DSM 19732 / NBRC 101661 / EBR45</strain>
    </source>
</reference>
<dbReference type="Gene3D" id="2.40.10.220">
    <property type="entry name" value="predicted glycosyltransferase like domains"/>
    <property type="match status" value="1"/>
</dbReference>
<dbReference type="STRING" id="720554.Clocl_3124"/>
<dbReference type="GO" id="GO:0035438">
    <property type="term" value="F:cyclic-di-GMP binding"/>
    <property type="evidence" value="ECO:0007669"/>
    <property type="project" value="InterPro"/>
</dbReference>
<dbReference type="EMBL" id="CP003065">
    <property type="protein sequence ID" value="AEV69651.1"/>
    <property type="molecule type" value="Genomic_DNA"/>
</dbReference>
<dbReference type="HOGENOM" id="CLU_1281334_0_0_9"/>